<dbReference type="CDD" id="cd01949">
    <property type="entry name" value="GGDEF"/>
    <property type="match status" value="1"/>
</dbReference>
<dbReference type="NCBIfam" id="TIGR00254">
    <property type="entry name" value="GGDEF"/>
    <property type="match status" value="1"/>
</dbReference>
<dbReference type="PANTHER" id="PTHR45138:SF9">
    <property type="entry name" value="DIGUANYLATE CYCLASE DGCM-RELATED"/>
    <property type="match status" value="1"/>
</dbReference>
<feature type="domain" description="PAS" evidence="2">
    <location>
        <begin position="1"/>
        <end position="49"/>
    </location>
</feature>
<dbReference type="Gene3D" id="3.30.70.270">
    <property type="match status" value="1"/>
</dbReference>
<evidence type="ECO:0000256" key="1">
    <source>
        <dbReference type="SAM" id="Coils"/>
    </source>
</evidence>
<dbReference type="CDD" id="cd00130">
    <property type="entry name" value="PAS"/>
    <property type="match status" value="1"/>
</dbReference>
<organism evidence="4 5">
    <name type="scientific">Candidatus Jeotgalibaca merdavium</name>
    <dbReference type="NCBI Taxonomy" id="2838627"/>
    <lineage>
        <taxon>Bacteria</taxon>
        <taxon>Bacillati</taxon>
        <taxon>Bacillota</taxon>
        <taxon>Bacilli</taxon>
        <taxon>Lactobacillales</taxon>
        <taxon>Carnobacteriaceae</taxon>
        <taxon>Jeotgalibaca</taxon>
    </lineage>
</organism>
<dbReference type="EMBL" id="DWYW01000112">
    <property type="protein sequence ID" value="HJA90134.1"/>
    <property type="molecule type" value="Genomic_DNA"/>
</dbReference>
<protein>
    <submittedName>
        <fullName evidence="4">Sensor domain-containing diguanylate cyclase</fullName>
    </submittedName>
</protein>
<dbReference type="GO" id="GO:0052621">
    <property type="term" value="F:diguanylate cyclase activity"/>
    <property type="evidence" value="ECO:0007669"/>
    <property type="project" value="TreeGrafter"/>
</dbReference>
<reference evidence="4" key="1">
    <citation type="journal article" date="2021" name="PeerJ">
        <title>Extensive microbial diversity within the chicken gut microbiome revealed by metagenomics and culture.</title>
        <authorList>
            <person name="Gilroy R."/>
            <person name="Ravi A."/>
            <person name="Getino M."/>
            <person name="Pursley I."/>
            <person name="Horton D.L."/>
            <person name="Alikhan N.F."/>
            <person name="Baker D."/>
            <person name="Gharbi K."/>
            <person name="Hall N."/>
            <person name="Watson M."/>
            <person name="Adriaenssens E.M."/>
            <person name="Foster-Nyarko E."/>
            <person name="Jarju S."/>
            <person name="Secka A."/>
            <person name="Antonio M."/>
            <person name="Oren A."/>
            <person name="Chaudhuri R.R."/>
            <person name="La Ragione R."/>
            <person name="Hildebrand F."/>
            <person name="Pallen M.J."/>
        </authorList>
    </citation>
    <scope>NUCLEOTIDE SEQUENCE</scope>
    <source>
        <strain evidence="4">CHK171-505</strain>
    </source>
</reference>
<evidence type="ECO:0000259" key="3">
    <source>
        <dbReference type="PROSITE" id="PS50887"/>
    </source>
</evidence>
<dbReference type="NCBIfam" id="TIGR00229">
    <property type="entry name" value="sensory_box"/>
    <property type="match status" value="1"/>
</dbReference>
<dbReference type="InterPro" id="IPR000014">
    <property type="entry name" value="PAS"/>
</dbReference>
<evidence type="ECO:0000313" key="5">
    <source>
        <dbReference type="Proteomes" id="UP000886856"/>
    </source>
</evidence>
<dbReference type="InterPro" id="IPR035965">
    <property type="entry name" value="PAS-like_dom_sf"/>
</dbReference>
<dbReference type="AlphaFoldDB" id="A0A9D2KXD2"/>
<dbReference type="SUPFAM" id="SSF55073">
    <property type="entry name" value="Nucleotide cyclase"/>
    <property type="match status" value="1"/>
</dbReference>
<dbReference type="InterPro" id="IPR043128">
    <property type="entry name" value="Rev_trsase/Diguanyl_cyclase"/>
</dbReference>
<dbReference type="InterPro" id="IPR050469">
    <property type="entry name" value="Diguanylate_Cyclase"/>
</dbReference>
<keyword evidence="1" id="KW-0175">Coiled coil</keyword>
<dbReference type="Pfam" id="PF00990">
    <property type="entry name" value="GGDEF"/>
    <property type="match status" value="1"/>
</dbReference>
<comment type="caution">
    <text evidence="4">The sequence shown here is derived from an EMBL/GenBank/DDBJ whole genome shotgun (WGS) entry which is preliminary data.</text>
</comment>
<dbReference type="FunFam" id="3.30.70.270:FF:000001">
    <property type="entry name" value="Diguanylate cyclase domain protein"/>
    <property type="match status" value="1"/>
</dbReference>
<dbReference type="InterPro" id="IPR000160">
    <property type="entry name" value="GGDEF_dom"/>
</dbReference>
<evidence type="ECO:0000259" key="2">
    <source>
        <dbReference type="PROSITE" id="PS50112"/>
    </source>
</evidence>
<feature type="domain" description="GGDEF" evidence="3">
    <location>
        <begin position="188"/>
        <end position="317"/>
    </location>
</feature>
<dbReference type="InterPro" id="IPR029787">
    <property type="entry name" value="Nucleotide_cyclase"/>
</dbReference>
<dbReference type="SUPFAM" id="SSF55785">
    <property type="entry name" value="PYP-like sensor domain (PAS domain)"/>
    <property type="match status" value="1"/>
</dbReference>
<name>A0A9D2KXD2_9LACT</name>
<reference evidence="4" key="2">
    <citation type="submission" date="2021-04" db="EMBL/GenBank/DDBJ databases">
        <authorList>
            <person name="Gilroy R."/>
        </authorList>
    </citation>
    <scope>NUCLEOTIDE SEQUENCE</scope>
    <source>
        <strain evidence="4">CHK171-505</strain>
    </source>
</reference>
<dbReference type="SMART" id="SM00267">
    <property type="entry name" value="GGDEF"/>
    <property type="match status" value="1"/>
</dbReference>
<feature type="coiled-coil region" evidence="1">
    <location>
        <begin position="123"/>
        <end position="160"/>
    </location>
</feature>
<sequence length="319" mass="37048">MDERLRNAPCSFLSLDHEGYILEVNATFLIDMGYEQTEIMGQHIEYISPLAVKMMFHSYFYPNITLYGHVKELFIKLRKKNGDDIPFMLSARRFPHEANYRIDMVLLPMHKRMEYETELRKTKSLVEQTLVDLEKINREIQQKQETLEMINDELVKVSNTDHLTGLTNRKYLHECLKDVILRFWEGGDVFSLLIIDIDHFKQVNDCFGHPMGDRVLVKVADTLRACAPEEAIVTRYGGEEFVVLLPASLEEEAIALAERMKLAVAETEWEVIKSLTISIGVATFTNRDDHSTIIEKADQALYFSKKNGRNRTTHFNHIF</sequence>
<dbReference type="PANTHER" id="PTHR45138">
    <property type="entry name" value="REGULATORY COMPONENTS OF SENSORY TRANSDUCTION SYSTEM"/>
    <property type="match status" value="1"/>
</dbReference>
<accession>A0A9D2KXD2</accession>
<dbReference type="PROSITE" id="PS50887">
    <property type="entry name" value="GGDEF"/>
    <property type="match status" value="1"/>
</dbReference>
<dbReference type="Pfam" id="PF13426">
    <property type="entry name" value="PAS_9"/>
    <property type="match status" value="1"/>
</dbReference>
<proteinExistence type="predicted"/>
<dbReference type="Gene3D" id="3.30.450.20">
    <property type="entry name" value="PAS domain"/>
    <property type="match status" value="1"/>
</dbReference>
<dbReference type="Proteomes" id="UP000886856">
    <property type="component" value="Unassembled WGS sequence"/>
</dbReference>
<dbReference type="PROSITE" id="PS50112">
    <property type="entry name" value="PAS"/>
    <property type="match status" value="1"/>
</dbReference>
<gene>
    <name evidence="4" type="ORF">H9948_05010</name>
</gene>
<evidence type="ECO:0000313" key="4">
    <source>
        <dbReference type="EMBL" id="HJA90134.1"/>
    </source>
</evidence>